<evidence type="ECO:0000313" key="11">
    <source>
        <dbReference type="Proteomes" id="UP001501442"/>
    </source>
</evidence>
<dbReference type="PANTHER" id="PTHR31806">
    <property type="entry name" value="PURINE-CYTOSINE PERMEASE FCY2-RELATED"/>
    <property type="match status" value="1"/>
</dbReference>
<comment type="similarity">
    <text evidence="2 7">Belongs to the purine-cytosine permease (2.A.39) family.</text>
</comment>
<keyword evidence="3 7" id="KW-0813">Transport</keyword>
<dbReference type="InterPro" id="IPR026030">
    <property type="entry name" value="Pur-cyt_permease_Fcy2/21/22"/>
</dbReference>
<dbReference type="Proteomes" id="UP001501442">
    <property type="component" value="Unassembled WGS sequence"/>
</dbReference>
<feature type="transmembrane region" description="Helical" evidence="9">
    <location>
        <begin position="186"/>
        <end position="206"/>
    </location>
</feature>
<feature type="transmembrane region" description="Helical" evidence="9">
    <location>
        <begin position="415"/>
        <end position="435"/>
    </location>
</feature>
<evidence type="ECO:0000256" key="9">
    <source>
        <dbReference type="SAM" id="Phobius"/>
    </source>
</evidence>
<feature type="transmembrane region" description="Helical" evidence="9">
    <location>
        <begin position="343"/>
        <end position="363"/>
    </location>
</feature>
<evidence type="ECO:0000256" key="6">
    <source>
        <dbReference type="ARBA" id="ARBA00023136"/>
    </source>
</evidence>
<feature type="transmembrane region" description="Helical" evidence="9">
    <location>
        <begin position="314"/>
        <end position="336"/>
    </location>
</feature>
<dbReference type="Gene3D" id="1.10.4160.10">
    <property type="entry name" value="Hydantoin permease"/>
    <property type="match status" value="1"/>
</dbReference>
<feature type="transmembrane region" description="Helical" evidence="9">
    <location>
        <begin position="369"/>
        <end position="394"/>
    </location>
</feature>
<keyword evidence="11" id="KW-1185">Reference proteome</keyword>
<feature type="compositionally biased region" description="Polar residues" evidence="8">
    <location>
        <begin position="1"/>
        <end position="14"/>
    </location>
</feature>
<evidence type="ECO:0000256" key="2">
    <source>
        <dbReference type="ARBA" id="ARBA00008974"/>
    </source>
</evidence>
<feature type="transmembrane region" description="Helical" evidence="9">
    <location>
        <begin position="218"/>
        <end position="238"/>
    </location>
</feature>
<organism evidence="10 11">
    <name type="scientific">Actinoallomurus vinaceus</name>
    <dbReference type="NCBI Taxonomy" id="1080074"/>
    <lineage>
        <taxon>Bacteria</taxon>
        <taxon>Bacillati</taxon>
        <taxon>Actinomycetota</taxon>
        <taxon>Actinomycetes</taxon>
        <taxon>Streptosporangiales</taxon>
        <taxon>Thermomonosporaceae</taxon>
        <taxon>Actinoallomurus</taxon>
    </lineage>
</organism>
<comment type="caution">
    <text evidence="10">The sequence shown here is derived from an EMBL/GenBank/DDBJ whole genome shotgun (WGS) entry which is preliminary data.</text>
</comment>
<gene>
    <name evidence="10" type="ORF">GCM10023196_095530</name>
</gene>
<evidence type="ECO:0000256" key="1">
    <source>
        <dbReference type="ARBA" id="ARBA00004141"/>
    </source>
</evidence>
<reference evidence="11" key="1">
    <citation type="journal article" date="2019" name="Int. J. Syst. Evol. Microbiol.">
        <title>The Global Catalogue of Microorganisms (GCM) 10K type strain sequencing project: providing services to taxonomists for standard genome sequencing and annotation.</title>
        <authorList>
            <consortium name="The Broad Institute Genomics Platform"/>
            <consortium name="The Broad Institute Genome Sequencing Center for Infectious Disease"/>
            <person name="Wu L."/>
            <person name="Ma J."/>
        </authorList>
    </citation>
    <scope>NUCLEOTIDE SEQUENCE [LARGE SCALE GENOMIC DNA]</scope>
    <source>
        <strain evidence="11">JCM 17939</strain>
    </source>
</reference>
<proteinExistence type="inferred from homology"/>
<evidence type="ECO:0000256" key="5">
    <source>
        <dbReference type="ARBA" id="ARBA00022989"/>
    </source>
</evidence>
<dbReference type="PIRSF" id="PIRSF002744">
    <property type="entry name" value="Pur-cyt_permease"/>
    <property type="match status" value="1"/>
</dbReference>
<dbReference type="EMBL" id="BAABHK010000022">
    <property type="protein sequence ID" value="GAA4638318.1"/>
    <property type="molecule type" value="Genomic_DNA"/>
</dbReference>
<evidence type="ECO:0000256" key="4">
    <source>
        <dbReference type="ARBA" id="ARBA00022692"/>
    </source>
</evidence>
<feature type="region of interest" description="Disordered" evidence="8">
    <location>
        <begin position="1"/>
        <end position="22"/>
    </location>
</feature>
<keyword evidence="4 9" id="KW-0812">Transmembrane</keyword>
<protein>
    <submittedName>
        <fullName evidence="10">Cytosine permease</fullName>
    </submittedName>
</protein>
<keyword evidence="6 7" id="KW-0472">Membrane</keyword>
<evidence type="ECO:0000313" key="10">
    <source>
        <dbReference type="EMBL" id="GAA4638318.1"/>
    </source>
</evidence>
<sequence length="512" mass="54042">MSTEEITDRPNTGSVIEKNGINPVSDAERRGTPRGLFGIWFSWNVSILGVSYGIYVFSLGLSVWQAIVAGIVGYAASSFLVGVLAVGGPRTGLPTLTQTRFAFGIHGNKFPSFFAYLSNVGWKVTIITLASTTGAELFARLWPSVFASSNGKATVTAIVLWFVVVLAVTMTAAVFGHALITRIENWIAWLTAVMTIAFIVIIIPHVHWSKLGSTPNGSAWAFLGGIVMAMTMVGLGFLNYGGDFARYLPRQTRARGVIGWTAGGITLPVAVLLILGVLLAGSDHALGEAAAADPIAALTALLPLWFFIPFSIVIVISLVAAAITGLYSSGLALLALGVPLSRAATTVINMVVISAGAFYLLFISDSFLATFQAFLALIAVVMGTMGGIQLLDFIRQRRLGWNVGMAQAAGYGGRSGRWTALVSLAAATVVGLGMVTSSDPNIGRVVGFLLSKSQEKGVIGQTNMGVLIAMAIGIVLYGLLTFVFKFDVPPNFGKASRLEEGDPQDGKQRRVA</sequence>
<dbReference type="Pfam" id="PF02133">
    <property type="entry name" value="Transp_cyt_pur"/>
    <property type="match status" value="1"/>
</dbReference>
<dbReference type="InterPro" id="IPR001248">
    <property type="entry name" value="Pur-cyt_permease"/>
</dbReference>
<keyword evidence="5 9" id="KW-1133">Transmembrane helix</keyword>
<feature type="transmembrane region" description="Helical" evidence="9">
    <location>
        <begin position="37"/>
        <end position="57"/>
    </location>
</feature>
<dbReference type="RefSeq" id="WP_345441677.1">
    <property type="nucleotide sequence ID" value="NZ_BAABHK010000022.1"/>
</dbReference>
<feature type="transmembrane region" description="Helical" evidence="9">
    <location>
        <begin position="464"/>
        <end position="484"/>
    </location>
</feature>
<evidence type="ECO:0000256" key="8">
    <source>
        <dbReference type="SAM" id="MobiDB-lite"/>
    </source>
</evidence>
<feature type="transmembrane region" description="Helical" evidence="9">
    <location>
        <begin position="158"/>
        <end position="180"/>
    </location>
</feature>
<dbReference type="PANTHER" id="PTHR31806:SF1">
    <property type="entry name" value="PURINE-CYTOSINE PERMEASE FCY2-RELATED"/>
    <property type="match status" value="1"/>
</dbReference>
<evidence type="ECO:0000256" key="7">
    <source>
        <dbReference type="PIRNR" id="PIRNR002744"/>
    </source>
</evidence>
<accession>A0ABP8URQ3</accession>
<evidence type="ECO:0000256" key="3">
    <source>
        <dbReference type="ARBA" id="ARBA00022448"/>
    </source>
</evidence>
<name>A0ABP8URQ3_9ACTN</name>
<feature type="transmembrane region" description="Helical" evidence="9">
    <location>
        <begin position="63"/>
        <end position="86"/>
    </location>
</feature>
<comment type="subcellular location">
    <subcellularLocation>
        <location evidence="1">Membrane</location>
        <topology evidence="1">Multi-pass membrane protein</topology>
    </subcellularLocation>
</comment>
<feature type="transmembrane region" description="Helical" evidence="9">
    <location>
        <begin position="258"/>
        <end position="279"/>
    </location>
</feature>